<protein>
    <submittedName>
        <fullName evidence="1">Cof-type HAD-IIB family hydrolase</fullName>
    </submittedName>
</protein>
<proteinExistence type="predicted"/>
<dbReference type="InterPro" id="IPR000150">
    <property type="entry name" value="Cof"/>
</dbReference>
<comment type="caution">
    <text evidence="1">The sequence shown here is derived from an EMBL/GenBank/DDBJ whole genome shotgun (WGS) entry which is preliminary data.</text>
</comment>
<dbReference type="InterPro" id="IPR023214">
    <property type="entry name" value="HAD_sf"/>
</dbReference>
<name>A0A9D1WYB4_9FIRM</name>
<gene>
    <name evidence="1" type="ORF">H9735_13125</name>
</gene>
<dbReference type="GO" id="GO:0005829">
    <property type="term" value="C:cytosol"/>
    <property type="evidence" value="ECO:0007669"/>
    <property type="project" value="TreeGrafter"/>
</dbReference>
<accession>A0A9D1WYB4</accession>
<dbReference type="PANTHER" id="PTHR10000:SF8">
    <property type="entry name" value="HAD SUPERFAMILY HYDROLASE-LIKE, TYPE 3"/>
    <property type="match status" value="1"/>
</dbReference>
<dbReference type="PANTHER" id="PTHR10000">
    <property type="entry name" value="PHOSPHOSERINE PHOSPHATASE"/>
    <property type="match status" value="1"/>
</dbReference>
<dbReference type="SUPFAM" id="SSF56784">
    <property type="entry name" value="HAD-like"/>
    <property type="match status" value="1"/>
</dbReference>
<dbReference type="Pfam" id="PF08282">
    <property type="entry name" value="Hydrolase_3"/>
    <property type="match status" value="1"/>
</dbReference>
<dbReference type="GO" id="GO:0000287">
    <property type="term" value="F:magnesium ion binding"/>
    <property type="evidence" value="ECO:0007669"/>
    <property type="project" value="TreeGrafter"/>
</dbReference>
<dbReference type="AlphaFoldDB" id="A0A9D1WYB4"/>
<dbReference type="Proteomes" id="UP000886721">
    <property type="component" value="Unassembled WGS sequence"/>
</dbReference>
<keyword evidence="1" id="KW-0378">Hydrolase</keyword>
<dbReference type="CDD" id="cd07516">
    <property type="entry name" value="HAD_Pase"/>
    <property type="match status" value="1"/>
</dbReference>
<dbReference type="EMBL" id="DXEM01000039">
    <property type="protein sequence ID" value="HIX69045.1"/>
    <property type="molecule type" value="Genomic_DNA"/>
</dbReference>
<dbReference type="InterPro" id="IPR006379">
    <property type="entry name" value="HAD-SF_hydro_IIB"/>
</dbReference>
<dbReference type="NCBIfam" id="TIGR00099">
    <property type="entry name" value="Cof-subfamily"/>
    <property type="match status" value="1"/>
</dbReference>
<sequence>MDGTLLNSERKITKRTQETIKKVIDRGVYFVPATGRAVNALPEELKAIEGIRYGIFSNGATVYDLQKQEVIYRNHFDPKRALELIRCLRPFDLMISISQGGQSFGERIPMEHLDYYELDENTREIVRGSRKIVENVEDHIIETKNTIEKMTLIFRTMEERARVWEWLKRFDDIQYSSSLPKNLEISKRGCNKGSGLMHLAKILGIKRENIMAFGDADNDREMFEQAGFAVAMENGLEEMKEMADYVTDTNREDGVAKAMERFILGKDVT</sequence>
<reference evidence="1" key="1">
    <citation type="journal article" date="2021" name="PeerJ">
        <title>Extensive microbial diversity within the chicken gut microbiome revealed by metagenomics and culture.</title>
        <authorList>
            <person name="Gilroy R."/>
            <person name="Ravi A."/>
            <person name="Getino M."/>
            <person name="Pursley I."/>
            <person name="Horton D.L."/>
            <person name="Alikhan N.F."/>
            <person name="Baker D."/>
            <person name="Gharbi K."/>
            <person name="Hall N."/>
            <person name="Watson M."/>
            <person name="Adriaenssens E.M."/>
            <person name="Foster-Nyarko E."/>
            <person name="Jarju S."/>
            <person name="Secka A."/>
            <person name="Antonio M."/>
            <person name="Oren A."/>
            <person name="Chaudhuri R.R."/>
            <person name="La Ragione R."/>
            <person name="Hildebrand F."/>
            <person name="Pallen M.J."/>
        </authorList>
    </citation>
    <scope>NUCLEOTIDE SEQUENCE</scope>
    <source>
        <strain evidence="1">CHK191-13928</strain>
    </source>
</reference>
<dbReference type="Gene3D" id="3.40.50.1000">
    <property type="entry name" value="HAD superfamily/HAD-like"/>
    <property type="match status" value="1"/>
</dbReference>
<dbReference type="Gene3D" id="3.30.1240.10">
    <property type="match status" value="1"/>
</dbReference>
<dbReference type="InterPro" id="IPR036412">
    <property type="entry name" value="HAD-like_sf"/>
</dbReference>
<organism evidence="1 2">
    <name type="scientific">Candidatus Anaerostipes excrementavium</name>
    <dbReference type="NCBI Taxonomy" id="2838463"/>
    <lineage>
        <taxon>Bacteria</taxon>
        <taxon>Bacillati</taxon>
        <taxon>Bacillota</taxon>
        <taxon>Clostridia</taxon>
        <taxon>Lachnospirales</taxon>
        <taxon>Lachnospiraceae</taxon>
        <taxon>Anaerostipes</taxon>
    </lineage>
</organism>
<dbReference type="NCBIfam" id="TIGR01484">
    <property type="entry name" value="HAD-SF-IIB"/>
    <property type="match status" value="1"/>
</dbReference>
<evidence type="ECO:0000313" key="2">
    <source>
        <dbReference type="Proteomes" id="UP000886721"/>
    </source>
</evidence>
<reference evidence="1" key="2">
    <citation type="submission" date="2021-04" db="EMBL/GenBank/DDBJ databases">
        <authorList>
            <person name="Gilroy R."/>
        </authorList>
    </citation>
    <scope>NUCLEOTIDE SEQUENCE</scope>
    <source>
        <strain evidence="1">CHK191-13928</strain>
    </source>
</reference>
<evidence type="ECO:0000313" key="1">
    <source>
        <dbReference type="EMBL" id="HIX69045.1"/>
    </source>
</evidence>
<dbReference type="GO" id="GO:0016791">
    <property type="term" value="F:phosphatase activity"/>
    <property type="evidence" value="ECO:0007669"/>
    <property type="project" value="TreeGrafter"/>
</dbReference>